<evidence type="ECO:0000259" key="4">
    <source>
        <dbReference type="Pfam" id="PF07724"/>
    </source>
</evidence>
<dbReference type="GO" id="GO:0005524">
    <property type="term" value="F:ATP binding"/>
    <property type="evidence" value="ECO:0007669"/>
    <property type="project" value="UniProtKB-KW"/>
</dbReference>
<dbReference type="GO" id="GO:0005737">
    <property type="term" value="C:cytoplasm"/>
    <property type="evidence" value="ECO:0007669"/>
    <property type="project" value="TreeGrafter"/>
</dbReference>
<gene>
    <name evidence="5" type="ORF">Naga_102592g1</name>
</gene>
<dbReference type="InterPro" id="IPR050130">
    <property type="entry name" value="ClpA_ClpB"/>
</dbReference>
<dbReference type="AlphaFoldDB" id="W7T3B0"/>
<dbReference type="GO" id="GO:0016887">
    <property type="term" value="F:ATP hydrolysis activity"/>
    <property type="evidence" value="ECO:0007669"/>
    <property type="project" value="InterPro"/>
</dbReference>
<feature type="domain" description="ATPase AAA-type core" evidence="4">
    <location>
        <begin position="60"/>
        <end position="116"/>
    </location>
</feature>
<feature type="compositionally biased region" description="Basic and acidic residues" evidence="3">
    <location>
        <begin position="53"/>
        <end position="63"/>
    </location>
</feature>
<evidence type="ECO:0000256" key="3">
    <source>
        <dbReference type="SAM" id="MobiDB-lite"/>
    </source>
</evidence>
<dbReference type="Pfam" id="PF07724">
    <property type="entry name" value="AAA_2"/>
    <property type="match status" value="1"/>
</dbReference>
<comment type="caution">
    <text evidence="5">The sequence shown here is derived from an EMBL/GenBank/DDBJ whole genome shotgun (WGS) entry which is preliminary data.</text>
</comment>
<accession>W7T3B0</accession>
<proteinExistence type="predicted"/>
<evidence type="ECO:0000256" key="1">
    <source>
        <dbReference type="ARBA" id="ARBA00022741"/>
    </source>
</evidence>
<dbReference type="Gene3D" id="3.40.50.300">
    <property type="entry name" value="P-loop containing nucleotide triphosphate hydrolases"/>
    <property type="match status" value="1"/>
</dbReference>
<dbReference type="GO" id="GO:0034605">
    <property type="term" value="P:cellular response to heat"/>
    <property type="evidence" value="ECO:0007669"/>
    <property type="project" value="TreeGrafter"/>
</dbReference>
<sequence length="120" mass="12792">MTTHCTPAPRTAHLPLPPFLLLPRFSLPSSSSGGWGADRGGATAALSGPPLGRVRESAPRDSQGRTVDFRNTIIIMTSNLGAQYLSELPPDKPSSAAREDVMRVVRAALPPEFINRYGAP</sequence>
<evidence type="ECO:0000256" key="2">
    <source>
        <dbReference type="ARBA" id="ARBA00022840"/>
    </source>
</evidence>
<dbReference type="PANTHER" id="PTHR11638:SF176">
    <property type="entry name" value="HEAT SHOCK PROTEIN 78, MITOCHONDRIAL"/>
    <property type="match status" value="1"/>
</dbReference>
<keyword evidence="2 5" id="KW-0067">ATP-binding</keyword>
<dbReference type="OrthoDB" id="47330at2759"/>
<dbReference type="InterPro" id="IPR003959">
    <property type="entry name" value="ATPase_AAA_core"/>
</dbReference>
<evidence type="ECO:0000313" key="5">
    <source>
        <dbReference type="EMBL" id="EWM21292.1"/>
    </source>
</evidence>
<organism evidence="5 6">
    <name type="scientific">Nannochloropsis gaditana</name>
    <dbReference type="NCBI Taxonomy" id="72520"/>
    <lineage>
        <taxon>Eukaryota</taxon>
        <taxon>Sar</taxon>
        <taxon>Stramenopiles</taxon>
        <taxon>Ochrophyta</taxon>
        <taxon>Eustigmatophyceae</taxon>
        <taxon>Eustigmatales</taxon>
        <taxon>Monodopsidaceae</taxon>
        <taxon>Nannochloropsis</taxon>
    </lineage>
</organism>
<feature type="region of interest" description="Disordered" evidence="3">
    <location>
        <begin position="29"/>
        <end position="65"/>
    </location>
</feature>
<reference evidence="5 6" key="1">
    <citation type="journal article" date="2014" name="Mol. Plant">
        <title>Chromosome Scale Genome Assembly and Transcriptome Profiling of Nannochloropsis gaditana in Nitrogen Depletion.</title>
        <authorList>
            <person name="Corteggiani Carpinelli E."/>
            <person name="Telatin A."/>
            <person name="Vitulo N."/>
            <person name="Forcato C."/>
            <person name="D'Angelo M."/>
            <person name="Schiavon R."/>
            <person name="Vezzi A."/>
            <person name="Giacometti G.M."/>
            <person name="Morosinotto T."/>
            <person name="Valle G."/>
        </authorList>
    </citation>
    <scope>NUCLEOTIDE SEQUENCE [LARGE SCALE GENOMIC DNA]</scope>
    <source>
        <strain evidence="5 6">B-31</strain>
    </source>
</reference>
<evidence type="ECO:0000313" key="6">
    <source>
        <dbReference type="Proteomes" id="UP000019335"/>
    </source>
</evidence>
<dbReference type="PANTHER" id="PTHR11638">
    <property type="entry name" value="ATP-DEPENDENT CLP PROTEASE"/>
    <property type="match status" value="1"/>
</dbReference>
<keyword evidence="1" id="KW-0547">Nucleotide-binding</keyword>
<dbReference type="InterPro" id="IPR027417">
    <property type="entry name" value="P-loop_NTPase"/>
</dbReference>
<dbReference type="Proteomes" id="UP000019335">
    <property type="component" value="Unassembled WGS sequence"/>
</dbReference>
<name>W7T3B0_9STRA</name>
<keyword evidence="6" id="KW-1185">Reference proteome</keyword>
<protein>
    <submittedName>
        <fullName evidence="5">Atp-dependent clp atp-binding subunit</fullName>
    </submittedName>
</protein>
<dbReference type="EMBL" id="AZIL01002527">
    <property type="protein sequence ID" value="EWM21292.1"/>
    <property type="molecule type" value="Genomic_DNA"/>
</dbReference>